<dbReference type="AlphaFoldDB" id="A0A5B9D712"/>
<protein>
    <recommendedName>
        <fullName evidence="2 6">Adenine deaminase</fullName>
        <shortName evidence="6">Adenase</shortName>
        <shortName evidence="6">Adenine aminase</shortName>
        <ecNumber evidence="2 6">3.5.4.2</ecNumber>
    </recommendedName>
</protein>
<dbReference type="InterPro" id="IPR032466">
    <property type="entry name" value="Metal_Hydrolase"/>
</dbReference>
<comment type="catalytic activity">
    <reaction evidence="5 6">
        <text>adenine + H2O + H(+) = hypoxanthine + NH4(+)</text>
        <dbReference type="Rhea" id="RHEA:23688"/>
        <dbReference type="ChEBI" id="CHEBI:15377"/>
        <dbReference type="ChEBI" id="CHEBI:15378"/>
        <dbReference type="ChEBI" id="CHEBI:16708"/>
        <dbReference type="ChEBI" id="CHEBI:17368"/>
        <dbReference type="ChEBI" id="CHEBI:28938"/>
        <dbReference type="EC" id="3.5.4.2"/>
    </reaction>
</comment>
<reference evidence="9 10" key="1">
    <citation type="journal article" date="2020" name="Nature">
        <title>Isolation of an archaeon at the prokaryote-eukaryote interface.</title>
        <authorList>
            <person name="Imachi H."/>
            <person name="Nobu M.K."/>
            <person name="Nakahara N."/>
            <person name="Morono Y."/>
            <person name="Ogawara M."/>
            <person name="Takaki Y."/>
            <person name="Takano Y."/>
            <person name="Uematsu K."/>
            <person name="Ikuta T."/>
            <person name="Ito M."/>
            <person name="Matsui Y."/>
            <person name="Miyazaki M."/>
            <person name="Murata K."/>
            <person name="Saito Y."/>
            <person name="Sakai S."/>
            <person name="Song C."/>
            <person name="Tasumi E."/>
            <person name="Yamanaka Y."/>
            <person name="Yamaguchi T."/>
            <person name="Kamagata Y."/>
            <person name="Tamaki H."/>
            <person name="Takai K."/>
        </authorList>
    </citation>
    <scope>NUCLEOTIDE SEQUENCE [LARGE SCALE GENOMIC DNA]</scope>
    <source>
        <strain evidence="9 10">MK-D1</strain>
    </source>
</reference>
<proteinExistence type="inferred from homology"/>
<dbReference type="InterPro" id="IPR011059">
    <property type="entry name" value="Metal-dep_hydrolase_composite"/>
</dbReference>
<keyword evidence="3 6" id="KW-0378">Hydrolase</keyword>
<dbReference type="Proteomes" id="UP000321408">
    <property type="component" value="Chromosome"/>
</dbReference>
<dbReference type="InterPro" id="IPR006680">
    <property type="entry name" value="Amidohydro-rel"/>
</dbReference>
<gene>
    <name evidence="6 9" type="primary">ade</name>
    <name evidence="9" type="ORF">DSAG12_00735</name>
</gene>
<evidence type="ECO:0000259" key="8">
    <source>
        <dbReference type="Pfam" id="PF13382"/>
    </source>
</evidence>
<dbReference type="Pfam" id="PF01979">
    <property type="entry name" value="Amidohydro_1"/>
    <property type="match status" value="1"/>
</dbReference>
<dbReference type="PANTHER" id="PTHR11113:SF2">
    <property type="entry name" value="ADENINE DEAMINASE"/>
    <property type="match status" value="1"/>
</dbReference>
<dbReference type="SUPFAM" id="SSF51338">
    <property type="entry name" value="Composite domain of metallo-dependent hydrolases"/>
    <property type="match status" value="1"/>
</dbReference>
<sequence>MKKILKNANIIDVEDLSIKLRNIIIDNGEIVNILQVTEQLPESENIIDLKEQYVSPGFIDSHLHIESSMMPPLEFAKYSVKHGTTCALVDPHEIANVFGKEGIRSWIDQAKLTPMDIFIGIPSCVPATHLENSGAEINVNDIKEFLNQPNNKNNLVYGLGEMMNFPGIIHGFGDAREKVDAAITAGKIVDGHCPGVTGSDLISYISNGKNDNIVRIRSDHESSTASEAIEKINAGMFISLRYGSATRDLDRILPDLIESNINFQQIMLCSDDLSPSELYLRGHVDRIIKQARDIFLEKTRLTLEQATCKAISLATLNPGKYIESFLKLTNRLPIGKLSKGYQANITVFKSLELMDISYVMVNGEIVVKDNSLQNEIPSYDYSKFLNSVNISNKITNDDFIIPYYGNNSTVLANVIQTTPISLITNHLQIEIPVLEINGQKQVASNPDADILKIAVFDRHHSTGSHSIGLIKGIGIKKGAIASTVAHDNHNLIIVGSDDDSMAKIANFMRERGGGMASFAQDNLTYFPLPIAGLMSSDSIENIVENYNNVKKAARNMGSSLENVFMTLSFMALAVIPEIKITDMGIVDVNSFELIDLFVKET</sequence>
<organism evidence="9 10">
    <name type="scientific">Promethearchaeum syntrophicum</name>
    <dbReference type="NCBI Taxonomy" id="2594042"/>
    <lineage>
        <taxon>Archaea</taxon>
        <taxon>Promethearchaeati</taxon>
        <taxon>Promethearchaeota</taxon>
        <taxon>Promethearchaeia</taxon>
        <taxon>Promethearchaeales</taxon>
        <taxon>Promethearchaeaceae</taxon>
        <taxon>Promethearchaeum</taxon>
    </lineage>
</organism>
<dbReference type="EC" id="3.5.4.2" evidence="2 6"/>
<name>A0A5B9D712_9ARCH</name>
<dbReference type="EMBL" id="CP042905">
    <property type="protein sequence ID" value="QEE14914.1"/>
    <property type="molecule type" value="Genomic_DNA"/>
</dbReference>
<dbReference type="HAMAP" id="MF_01518">
    <property type="entry name" value="Adenine_deamin"/>
    <property type="match status" value="1"/>
</dbReference>
<evidence type="ECO:0000256" key="4">
    <source>
        <dbReference type="ARBA" id="ARBA00023211"/>
    </source>
</evidence>
<dbReference type="GeneID" id="41328737"/>
<accession>A0A5B9D712</accession>
<evidence type="ECO:0000313" key="10">
    <source>
        <dbReference type="Proteomes" id="UP000321408"/>
    </source>
</evidence>
<reference evidence="9 10" key="2">
    <citation type="journal article" date="2024" name="Int. J. Syst. Evol. Microbiol.">
        <title>Promethearchaeum syntrophicum gen. nov., sp. nov., an anaerobic, obligately syntrophic archaeon, the first isolate of the lineage 'Asgard' archaea, and proposal of the new archaeal phylum Promethearchaeota phyl. nov. and kingdom Promethearchaeati regn. nov.</title>
        <authorList>
            <person name="Imachi H."/>
            <person name="Nobu M.K."/>
            <person name="Kato S."/>
            <person name="Takaki Y."/>
            <person name="Miyazaki M."/>
            <person name="Miyata M."/>
            <person name="Ogawara M."/>
            <person name="Saito Y."/>
            <person name="Sakai S."/>
            <person name="Tahara Y.O."/>
            <person name="Takano Y."/>
            <person name="Tasumi E."/>
            <person name="Uematsu K."/>
            <person name="Yoshimura T."/>
            <person name="Itoh T."/>
            <person name="Ohkuma M."/>
            <person name="Takai K."/>
        </authorList>
    </citation>
    <scope>NUCLEOTIDE SEQUENCE [LARGE SCALE GENOMIC DNA]</scope>
    <source>
        <strain evidence="9 10">MK-D1</strain>
    </source>
</reference>
<evidence type="ECO:0000256" key="3">
    <source>
        <dbReference type="ARBA" id="ARBA00022801"/>
    </source>
</evidence>
<dbReference type="Gene3D" id="2.30.40.10">
    <property type="entry name" value="Urease, subunit C, domain 1"/>
    <property type="match status" value="1"/>
</dbReference>
<feature type="domain" description="Amidohydrolase-related" evidence="7">
    <location>
        <begin position="53"/>
        <end position="366"/>
    </location>
</feature>
<evidence type="ECO:0000256" key="6">
    <source>
        <dbReference type="HAMAP-Rule" id="MF_01518"/>
    </source>
</evidence>
<evidence type="ECO:0000259" key="7">
    <source>
        <dbReference type="Pfam" id="PF01979"/>
    </source>
</evidence>
<feature type="domain" description="Adenine deaminase C-terminal" evidence="8">
    <location>
        <begin position="422"/>
        <end position="592"/>
    </location>
</feature>
<dbReference type="GO" id="GO:0000034">
    <property type="term" value="F:adenine deaminase activity"/>
    <property type="evidence" value="ECO:0007669"/>
    <property type="project" value="UniProtKB-UniRule"/>
</dbReference>
<keyword evidence="4 6" id="KW-0464">Manganese</keyword>
<dbReference type="Pfam" id="PF13382">
    <property type="entry name" value="Adenine_deam_C"/>
    <property type="match status" value="1"/>
</dbReference>
<dbReference type="RefSeq" id="WP_147661848.1">
    <property type="nucleotide sequence ID" value="NZ_CP042905.2"/>
</dbReference>
<keyword evidence="10" id="KW-1185">Reference proteome</keyword>
<evidence type="ECO:0000256" key="2">
    <source>
        <dbReference type="ARBA" id="ARBA00012782"/>
    </source>
</evidence>
<dbReference type="NCBIfam" id="TIGR01178">
    <property type="entry name" value="ade"/>
    <property type="match status" value="1"/>
</dbReference>
<dbReference type="SUPFAM" id="SSF51556">
    <property type="entry name" value="Metallo-dependent hydrolases"/>
    <property type="match status" value="1"/>
</dbReference>
<dbReference type="InterPro" id="IPR026912">
    <property type="entry name" value="Adenine_deam_C"/>
</dbReference>
<comment type="similarity">
    <text evidence="1 6">Belongs to the metallo-dependent hydrolases superfamily. Adenine deaminase family.</text>
</comment>
<comment type="cofactor">
    <cofactor evidence="6">
        <name>Mn(2+)</name>
        <dbReference type="ChEBI" id="CHEBI:29035"/>
    </cofactor>
</comment>
<dbReference type="Gene3D" id="3.20.20.140">
    <property type="entry name" value="Metal-dependent hydrolases"/>
    <property type="match status" value="1"/>
</dbReference>
<dbReference type="KEGG" id="psyt:DSAG12_00735"/>
<evidence type="ECO:0000313" key="9">
    <source>
        <dbReference type="EMBL" id="QEE14914.1"/>
    </source>
</evidence>
<evidence type="ECO:0000256" key="5">
    <source>
        <dbReference type="ARBA" id="ARBA00047720"/>
    </source>
</evidence>
<dbReference type="GO" id="GO:0006146">
    <property type="term" value="P:adenine catabolic process"/>
    <property type="evidence" value="ECO:0007669"/>
    <property type="project" value="InterPro"/>
</dbReference>
<dbReference type="InterPro" id="IPR006679">
    <property type="entry name" value="Adenine_deam"/>
</dbReference>
<dbReference type="PANTHER" id="PTHR11113">
    <property type="entry name" value="N-ACETYLGLUCOSAMINE-6-PHOSPHATE DEACETYLASE"/>
    <property type="match status" value="1"/>
</dbReference>
<evidence type="ECO:0000256" key="1">
    <source>
        <dbReference type="ARBA" id="ARBA00006773"/>
    </source>
</evidence>
<dbReference type="OrthoDB" id="24954at2157"/>